<evidence type="ECO:0000259" key="2">
    <source>
        <dbReference type="PROSITE" id="PS50987"/>
    </source>
</evidence>
<organism evidence="3 4">
    <name type="scientific">Candidatus Phaeomarinibacter ectocarpi</name>
    <dbReference type="NCBI Taxonomy" id="1458461"/>
    <lineage>
        <taxon>Bacteria</taxon>
        <taxon>Pseudomonadati</taxon>
        <taxon>Pseudomonadota</taxon>
        <taxon>Alphaproteobacteria</taxon>
        <taxon>Hyphomicrobiales</taxon>
        <taxon>Parvibaculaceae</taxon>
        <taxon>Candidatus Phaeomarinibacter</taxon>
    </lineage>
</organism>
<name>X5M6S1_9HYPH</name>
<dbReference type="InterPro" id="IPR036390">
    <property type="entry name" value="WH_DNA-bd_sf"/>
</dbReference>
<dbReference type="PRINTS" id="PR00778">
    <property type="entry name" value="HTHARSR"/>
</dbReference>
<keyword evidence="4" id="KW-1185">Reference proteome</keyword>
<dbReference type="EMBL" id="HG966617">
    <property type="protein sequence ID" value="CDO58753.1"/>
    <property type="molecule type" value="Genomic_DNA"/>
</dbReference>
<dbReference type="NCBIfam" id="NF033788">
    <property type="entry name" value="HTH_metalloreg"/>
    <property type="match status" value="1"/>
</dbReference>
<dbReference type="RefSeq" id="WP_043949619.1">
    <property type="nucleotide sequence ID" value="NZ_HG966617.1"/>
</dbReference>
<dbReference type="PANTHER" id="PTHR38600">
    <property type="entry name" value="TRANSCRIPTIONAL REGULATORY PROTEIN"/>
    <property type="match status" value="1"/>
</dbReference>
<dbReference type="SUPFAM" id="SSF46785">
    <property type="entry name" value="Winged helix' DNA-binding domain"/>
    <property type="match status" value="1"/>
</dbReference>
<feature type="compositionally biased region" description="Basic residues" evidence="1">
    <location>
        <begin position="125"/>
        <end position="134"/>
    </location>
</feature>
<protein>
    <submittedName>
        <fullName evidence="3">Transcriptional regulator, ArsR family</fullName>
    </submittedName>
</protein>
<dbReference type="Gene3D" id="1.10.10.10">
    <property type="entry name" value="Winged helix-like DNA-binding domain superfamily/Winged helix DNA-binding domain"/>
    <property type="match status" value="1"/>
</dbReference>
<evidence type="ECO:0000313" key="4">
    <source>
        <dbReference type="Proteomes" id="UP000032160"/>
    </source>
</evidence>
<dbReference type="AlphaFoldDB" id="X5M6S1"/>
<dbReference type="PATRIC" id="fig|1458461.3.peg.539"/>
<dbReference type="PROSITE" id="PS50987">
    <property type="entry name" value="HTH_ARSR_2"/>
    <property type="match status" value="1"/>
</dbReference>
<evidence type="ECO:0000256" key="1">
    <source>
        <dbReference type="SAM" id="MobiDB-lite"/>
    </source>
</evidence>
<dbReference type="InterPro" id="IPR011991">
    <property type="entry name" value="ArsR-like_HTH"/>
</dbReference>
<dbReference type="Proteomes" id="UP000032160">
    <property type="component" value="Chromosome I"/>
</dbReference>
<dbReference type="OrthoDB" id="9798998at2"/>
<dbReference type="HOGENOM" id="CLU_097806_0_2_5"/>
<proteinExistence type="predicted"/>
<sequence length="134" mass="14666">MTPPAFPSDPSGPDHLSAAFQALADPTRRAILERLADGPAPAGELGDGFDISGPAISRHLKVLEDAGMIRREKKAQQRICHLDPAALKRASDWVDRYRQFWDEKLDALEAFLKSSPSKGTPPRPGGKRPKTTKK</sequence>
<dbReference type="Pfam" id="PF12840">
    <property type="entry name" value="HTH_20"/>
    <property type="match status" value="1"/>
</dbReference>
<dbReference type="SMART" id="SM00418">
    <property type="entry name" value="HTH_ARSR"/>
    <property type="match status" value="1"/>
</dbReference>
<dbReference type="PANTHER" id="PTHR38600:SF2">
    <property type="entry name" value="SLL0088 PROTEIN"/>
    <property type="match status" value="1"/>
</dbReference>
<dbReference type="GO" id="GO:0003700">
    <property type="term" value="F:DNA-binding transcription factor activity"/>
    <property type="evidence" value="ECO:0007669"/>
    <property type="project" value="InterPro"/>
</dbReference>
<dbReference type="STRING" id="1458461.BN1012_Phect539"/>
<dbReference type="InterPro" id="IPR036388">
    <property type="entry name" value="WH-like_DNA-bd_sf"/>
</dbReference>
<dbReference type="InterPro" id="IPR001845">
    <property type="entry name" value="HTH_ArsR_DNA-bd_dom"/>
</dbReference>
<dbReference type="CDD" id="cd00090">
    <property type="entry name" value="HTH_ARSR"/>
    <property type="match status" value="1"/>
</dbReference>
<gene>
    <name evidence="3" type="ORF">BN1012_Phect539</name>
</gene>
<feature type="domain" description="HTH arsR-type" evidence="2">
    <location>
        <begin position="8"/>
        <end position="102"/>
    </location>
</feature>
<reference evidence="3 4" key="1">
    <citation type="journal article" date="2014" name="Front. Genet.">
        <title>Genome and metabolic network of "Candidatus Phaeomarinobacter ectocarpi" Ec32, a new candidate genus of Alphaproteobacteria frequently associated with brown algae.</title>
        <authorList>
            <person name="Dittami S.M."/>
            <person name="Barbeyron T."/>
            <person name="Boyen C."/>
            <person name="Cambefort J."/>
            <person name="Collet G."/>
            <person name="Delage L."/>
            <person name="Gobet A."/>
            <person name="Groisillier A."/>
            <person name="Leblanc C."/>
            <person name="Michel G."/>
            <person name="Scornet D."/>
            <person name="Siegel A."/>
            <person name="Tapia J.E."/>
            <person name="Tonon T."/>
        </authorList>
    </citation>
    <scope>NUCLEOTIDE SEQUENCE [LARGE SCALE GENOMIC DNA]</scope>
    <source>
        <strain evidence="3 4">Ec32</strain>
    </source>
</reference>
<accession>X5M6S1</accession>
<dbReference type="KEGG" id="pect:BN1012_Phect539"/>
<evidence type="ECO:0000313" key="3">
    <source>
        <dbReference type="EMBL" id="CDO58753.1"/>
    </source>
</evidence>
<feature type="region of interest" description="Disordered" evidence="1">
    <location>
        <begin position="112"/>
        <end position="134"/>
    </location>
</feature>